<dbReference type="EMBL" id="JBHSPC010000047">
    <property type="protein sequence ID" value="MFC5671976.1"/>
    <property type="molecule type" value="Genomic_DNA"/>
</dbReference>
<evidence type="ECO:0000313" key="1">
    <source>
        <dbReference type="EMBL" id="MFC5671976.1"/>
    </source>
</evidence>
<dbReference type="Proteomes" id="UP001596183">
    <property type="component" value="Unassembled WGS sequence"/>
</dbReference>
<dbReference type="RefSeq" id="WP_381213031.1">
    <property type="nucleotide sequence ID" value="NZ_JBHSPC010000047.1"/>
</dbReference>
<proteinExistence type="predicted"/>
<evidence type="ECO:0000313" key="2">
    <source>
        <dbReference type="Proteomes" id="UP001596183"/>
    </source>
</evidence>
<sequence length="248" mass="27334">MTDWSRLHHAYGTAEDIPGLLDGASTDPQSPAWDELWSRLCHQDTVYSASYAALPALTRMARQWSTPDRQAPLYLAGSIMVSTDRPHDWKDPRVAYASEISELIRLTEEALQDPTLADAPGTYIDLLATLLSFQGVEVWGEQLDGLHVGEYEVSCPACASENFIVLGEDGFFSTTDSMYMEQPGARKVPLQPRSSEALDGLARTLYSRALADGHPDIAHKVTYVFGDAQCAECDTVFSVEEAITTRWG</sequence>
<keyword evidence="2" id="KW-1185">Reference proteome</keyword>
<accession>A0ABW0XNK8</accession>
<comment type="caution">
    <text evidence="1">The sequence shown here is derived from an EMBL/GenBank/DDBJ whole genome shotgun (WGS) entry which is preliminary data.</text>
</comment>
<organism evidence="1 2">
    <name type="scientific">Streptomyces incanus</name>
    <dbReference type="NCBI Taxonomy" id="887453"/>
    <lineage>
        <taxon>Bacteria</taxon>
        <taxon>Bacillati</taxon>
        <taxon>Actinomycetota</taxon>
        <taxon>Actinomycetes</taxon>
        <taxon>Kitasatosporales</taxon>
        <taxon>Streptomycetaceae</taxon>
        <taxon>Streptomyces</taxon>
    </lineage>
</organism>
<name>A0ABW0XNK8_9ACTN</name>
<gene>
    <name evidence="1" type="ORF">ACFP2V_18200</name>
</gene>
<reference evidence="2" key="1">
    <citation type="journal article" date="2019" name="Int. J. Syst. Evol. Microbiol.">
        <title>The Global Catalogue of Microorganisms (GCM) 10K type strain sequencing project: providing services to taxonomists for standard genome sequencing and annotation.</title>
        <authorList>
            <consortium name="The Broad Institute Genomics Platform"/>
            <consortium name="The Broad Institute Genome Sequencing Center for Infectious Disease"/>
            <person name="Wu L."/>
            <person name="Ma J."/>
        </authorList>
    </citation>
    <scope>NUCLEOTIDE SEQUENCE [LARGE SCALE GENOMIC DNA]</scope>
    <source>
        <strain evidence="2">JCM 13852</strain>
    </source>
</reference>
<protein>
    <submittedName>
        <fullName evidence="1">Uncharacterized protein</fullName>
    </submittedName>
</protein>